<comment type="similarity">
    <text evidence="10">Belongs to the EPSP synthase family. MurA subfamily.</text>
</comment>
<name>A0A6J7XT48_9ZZZZ</name>
<dbReference type="InterPro" id="IPR050068">
    <property type="entry name" value="MurA_subfamily"/>
</dbReference>
<evidence type="ECO:0000256" key="13">
    <source>
        <dbReference type="ARBA" id="ARBA00042443"/>
    </source>
</evidence>
<evidence type="ECO:0000259" key="16">
    <source>
        <dbReference type="Pfam" id="PF00275"/>
    </source>
</evidence>
<evidence type="ECO:0000256" key="4">
    <source>
        <dbReference type="ARBA" id="ARBA00022618"/>
    </source>
</evidence>
<accession>A0A6J7XT48</accession>
<evidence type="ECO:0000256" key="10">
    <source>
        <dbReference type="ARBA" id="ARBA00038367"/>
    </source>
</evidence>
<dbReference type="SUPFAM" id="SSF55205">
    <property type="entry name" value="EPT/RTPC-like"/>
    <property type="match status" value="1"/>
</dbReference>
<evidence type="ECO:0000256" key="15">
    <source>
        <dbReference type="ARBA" id="ARBA00047527"/>
    </source>
</evidence>
<dbReference type="GO" id="GO:0071555">
    <property type="term" value="P:cell wall organization"/>
    <property type="evidence" value="ECO:0007669"/>
    <property type="project" value="UniProtKB-KW"/>
</dbReference>
<comment type="subcellular location">
    <subcellularLocation>
        <location evidence="1">Cytoplasm</location>
    </subcellularLocation>
</comment>
<dbReference type="GO" id="GO:0051301">
    <property type="term" value="P:cell division"/>
    <property type="evidence" value="ECO:0007669"/>
    <property type="project" value="UniProtKB-KW"/>
</dbReference>
<dbReference type="EMBL" id="CAFBSG010000006">
    <property type="protein sequence ID" value="CAB5239911.1"/>
    <property type="molecule type" value="Genomic_DNA"/>
</dbReference>
<keyword evidence="8" id="KW-0131">Cell cycle</keyword>
<dbReference type="InterPro" id="IPR005750">
    <property type="entry name" value="UDP_GlcNAc_COvinyl_MurA"/>
</dbReference>
<dbReference type="InterPro" id="IPR013792">
    <property type="entry name" value="RNA3'P_cycl/enolpyr_Trfase_a/b"/>
</dbReference>
<gene>
    <name evidence="17" type="ORF">UFOPK3554_00545</name>
</gene>
<keyword evidence="7" id="KW-0573">Peptidoglycan synthesis</keyword>
<dbReference type="GO" id="GO:0005737">
    <property type="term" value="C:cytoplasm"/>
    <property type="evidence" value="ECO:0007669"/>
    <property type="project" value="UniProtKB-SubCell"/>
</dbReference>
<dbReference type="NCBIfam" id="TIGR01072">
    <property type="entry name" value="murA"/>
    <property type="match status" value="1"/>
</dbReference>
<protein>
    <recommendedName>
        <fullName evidence="12">UDP-N-acetylglucosamine 1-carboxyvinyltransferase</fullName>
        <ecNumber evidence="11">2.5.1.7</ecNumber>
    </recommendedName>
    <alternativeName>
        <fullName evidence="13">Enoylpyruvate transferase</fullName>
    </alternativeName>
    <alternativeName>
        <fullName evidence="14">UDP-N-acetylglucosamine enolpyruvyl transferase</fullName>
    </alternativeName>
</protein>
<evidence type="ECO:0000256" key="8">
    <source>
        <dbReference type="ARBA" id="ARBA00023306"/>
    </source>
</evidence>
<dbReference type="InterPro" id="IPR001986">
    <property type="entry name" value="Enolpyruvate_Tfrase_dom"/>
</dbReference>
<keyword evidence="9" id="KW-0961">Cell wall biogenesis/degradation</keyword>
<dbReference type="GO" id="GO:0019277">
    <property type="term" value="P:UDP-N-acetylgalactosamine biosynthetic process"/>
    <property type="evidence" value="ECO:0007669"/>
    <property type="project" value="InterPro"/>
</dbReference>
<proteinExistence type="inferred from homology"/>
<evidence type="ECO:0000256" key="6">
    <source>
        <dbReference type="ARBA" id="ARBA00022960"/>
    </source>
</evidence>
<evidence type="ECO:0000256" key="7">
    <source>
        <dbReference type="ARBA" id="ARBA00022984"/>
    </source>
</evidence>
<dbReference type="CDD" id="cd01555">
    <property type="entry name" value="UdpNAET"/>
    <property type="match status" value="1"/>
</dbReference>
<dbReference type="FunFam" id="3.65.10.10:FF:000001">
    <property type="entry name" value="UDP-N-acetylglucosamine 1-carboxyvinyltransferase"/>
    <property type="match status" value="1"/>
</dbReference>
<organism evidence="17">
    <name type="scientific">freshwater metagenome</name>
    <dbReference type="NCBI Taxonomy" id="449393"/>
    <lineage>
        <taxon>unclassified sequences</taxon>
        <taxon>metagenomes</taxon>
        <taxon>ecological metagenomes</taxon>
    </lineage>
</organism>
<keyword evidence="5" id="KW-0808">Transferase</keyword>
<evidence type="ECO:0000256" key="1">
    <source>
        <dbReference type="ARBA" id="ARBA00004496"/>
    </source>
</evidence>
<dbReference type="GO" id="GO:0009252">
    <property type="term" value="P:peptidoglycan biosynthetic process"/>
    <property type="evidence" value="ECO:0007669"/>
    <property type="project" value="UniProtKB-KW"/>
</dbReference>
<keyword evidence="3" id="KW-0963">Cytoplasm</keyword>
<keyword evidence="4" id="KW-0132">Cell division</keyword>
<feature type="domain" description="Enolpyruvate transferase" evidence="16">
    <location>
        <begin position="9"/>
        <end position="409"/>
    </location>
</feature>
<dbReference type="Gene3D" id="3.65.10.10">
    <property type="entry name" value="Enolpyruvate transferase domain"/>
    <property type="match status" value="2"/>
</dbReference>
<evidence type="ECO:0000256" key="14">
    <source>
        <dbReference type="ARBA" id="ARBA00042842"/>
    </source>
</evidence>
<dbReference type="HAMAP" id="MF_00111">
    <property type="entry name" value="MurA"/>
    <property type="match status" value="1"/>
</dbReference>
<dbReference type="PANTHER" id="PTHR43783:SF1">
    <property type="entry name" value="UDP-N-ACETYLGLUCOSAMINE 1-CARBOXYVINYLTRANSFERASE"/>
    <property type="match status" value="1"/>
</dbReference>
<evidence type="ECO:0000313" key="17">
    <source>
        <dbReference type="EMBL" id="CAB5239911.1"/>
    </source>
</evidence>
<dbReference type="GO" id="GO:0008360">
    <property type="term" value="P:regulation of cell shape"/>
    <property type="evidence" value="ECO:0007669"/>
    <property type="project" value="UniProtKB-KW"/>
</dbReference>
<dbReference type="AlphaFoldDB" id="A0A6J7XT48"/>
<keyword evidence="6" id="KW-0133">Cell shape</keyword>
<dbReference type="NCBIfam" id="NF006873">
    <property type="entry name" value="PRK09369.1"/>
    <property type="match status" value="1"/>
</dbReference>
<evidence type="ECO:0000256" key="9">
    <source>
        <dbReference type="ARBA" id="ARBA00023316"/>
    </source>
</evidence>
<reference evidence="17" key="1">
    <citation type="submission" date="2020-05" db="EMBL/GenBank/DDBJ databases">
        <authorList>
            <person name="Chiriac C."/>
            <person name="Salcher M."/>
            <person name="Ghai R."/>
            <person name="Kavagutti S V."/>
        </authorList>
    </citation>
    <scope>NUCLEOTIDE SEQUENCE</scope>
</reference>
<evidence type="ECO:0000256" key="12">
    <source>
        <dbReference type="ARBA" id="ARBA00039754"/>
    </source>
</evidence>
<dbReference type="InterPro" id="IPR036968">
    <property type="entry name" value="Enolpyruvate_Tfrase_sf"/>
</dbReference>
<comment type="pathway">
    <text evidence="2">Cell wall biogenesis; peptidoglycan biosynthesis.</text>
</comment>
<dbReference type="PANTHER" id="PTHR43783">
    <property type="entry name" value="UDP-N-ACETYLGLUCOSAMINE 1-CARBOXYVINYLTRANSFERASE"/>
    <property type="match status" value="1"/>
</dbReference>
<dbReference type="GO" id="GO:0008760">
    <property type="term" value="F:UDP-N-acetylglucosamine 1-carboxyvinyltransferase activity"/>
    <property type="evidence" value="ECO:0007669"/>
    <property type="project" value="UniProtKB-EC"/>
</dbReference>
<evidence type="ECO:0000256" key="2">
    <source>
        <dbReference type="ARBA" id="ARBA00004752"/>
    </source>
</evidence>
<evidence type="ECO:0000256" key="3">
    <source>
        <dbReference type="ARBA" id="ARBA00022490"/>
    </source>
</evidence>
<evidence type="ECO:0000256" key="11">
    <source>
        <dbReference type="ARBA" id="ARBA00039108"/>
    </source>
</evidence>
<evidence type="ECO:0000256" key="5">
    <source>
        <dbReference type="ARBA" id="ARBA00022679"/>
    </source>
</evidence>
<comment type="catalytic activity">
    <reaction evidence="15">
        <text>phosphoenolpyruvate + UDP-N-acetyl-alpha-D-glucosamine = UDP-N-acetyl-3-O-(1-carboxyvinyl)-alpha-D-glucosamine + phosphate</text>
        <dbReference type="Rhea" id="RHEA:18681"/>
        <dbReference type="ChEBI" id="CHEBI:43474"/>
        <dbReference type="ChEBI" id="CHEBI:57705"/>
        <dbReference type="ChEBI" id="CHEBI:58702"/>
        <dbReference type="ChEBI" id="CHEBI:68483"/>
        <dbReference type="EC" id="2.5.1.7"/>
    </reaction>
</comment>
<sequence>MPHDDRFIVQGGAHLRGEVRVSGAKNSVLKLMAASLLAPGTSVITNVPDIADVTIMSDLLSRLGCTVVHSNDHLSITVPDAPHHRADYDLVRKMRASINVLGPLVARIGQAEVALPGGDAIGSRGLDFHIRGLESLGAIAHIEHGYVVATAPNGLIGADIVLDFPSVGATENIMTAAVLARGRTTIDNAAREPDIVDLGEFLIAMGARIEGLGTPMITIDGVQGLHPAQHATVTDRIISGTWAFAAVMTQGDITIHGARAEHLEIPLEKLTSAGAIITSTDDGIRVKMDHRPRSIDVSTLPYPGFPTDLLPMVIALNAVAEGDSIVTENVFESRFMFVNELSRLGAQIAVDGHHASIHGIPELSGAPVEANDIRAGAGLVLAALVSEGETTIDGAFHVDRGYPQFAEQLQALGADVTRA</sequence>
<dbReference type="EC" id="2.5.1.7" evidence="11"/>
<dbReference type="Pfam" id="PF00275">
    <property type="entry name" value="EPSP_synthase"/>
    <property type="match status" value="1"/>
</dbReference>